<dbReference type="Proteomes" id="UP001596135">
    <property type="component" value="Unassembled WGS sequence"/>
</dbReference>
<dbReference type="EMBL" id="JBHSRJ010000004">
    <property type="protein sequence ID" value="MFC6043680.1"/>
    <property type="molecule type" value="Genomic_DNA"/>
</dbReference>
<keyword evidence="6" id="KW-1185">Reference proteome</keyword>
<accession>A0ABW1LJU9</accession>
<evidence type="ECO:0000313" key="6">
    <source>
        <dbReference type="Proteomes" id="UP001596135"/>
    </source>
</evidence>
<dbReference type="Pfam" id="PF13640">
    <property type="entry name" value="2OG-FeII_Oxy_3"/>
    <property type="match status" value="1"/>
</dbReference>
<comment type="cofactor">
    <cofactor evidence="1">
        <name>L-ascorbate</name>
        <dbReference type="ChEBI" id="CHEBI:38290"/>
    </cofactor>
</comment>
<dbReference type="InterPro" id="IPR006620">
    <property type="entry name" value="Pro_4_hyd_alph"/>
</dbReference>
<dbReference type="SMART" id="SM00702">
    <property type="entry name" value="P4Hc"/>
    <property type="match status" value="1"/>
</dbReference>
<dbReference type="InterPro" id="IPR051842">
    <property type="entry name" value="uS12_prolyl_hydroxylase"/>
</dbReference>
<keyword evidence="2" id="KW-0223">Dioxygenase</keyword>
<protein>
    <submittedName>
        <fullName evidence="5">2OG-Fe(II) oxygenase</fullName>
    </submittedName>
</protein>
<proteinExistence type="predicted"/>
<sequence length="285" mass="32791">MTDPAVLNLDALRARLPELKEQYATGHPFPHIVIDDVLTDEAFAVAVKEFPGIDDEFWRGYLHVNEAKYCNIYPDTWSPALQDIARALTSPELVGFLDELTGIDNLIPDWTMDGGGLHQTLRGGHLNIHTDFSTHHTHENWARRVNILLYLNDEWDESWGGKLELWDEDMTACQATVTPKGNRMLVFTTDERSFHGHPDGLECPDDVARRSMALYYFTEEESTVRRSTYYRARPEDGARKYIIAADRKAVDLYDRAKRRLGLSDETTQRFLERLHRLRGKSPKSD</sequence>
<dbReference type="Gene3D" id="2.60.120.620">
    <property type="entry name" value="q2cbj1_9rhob like domain"/>
    <property type="match status" value="1"/>
</dbReference>
<keyword evidence="3" id="KW-0560">Oxidoreductase</keyword>
<dbReference type="PANTHER" id="PTHR12117:SF0">
    <property type="entry name" value="PROLYL 3-HYDROXYLASE OGFOD1"/>
    <property type="match status" value="1"/>
</dbReference>
<gene>
    <name evidence="5" type="ORF">ACFPYL_11370</name>
</gene>
<evidence type="ECO:0000256" key="3">
    <source>
        <dbReference type="ARBA" id="ARBA00023002"/>
    </source>
</evidence>
<reference evidence="6" key="1">
    <citation type="journal article" date="2019" name="Int. J. Syst. Evol. Microbiol.">
        <title>The Global Catalogue of Microorganisms (GCM) 10K type strain sequencing project: providing services to taxonomists for standard genome sequencing and annotation.</title>
        <authorList>
            <consortium name="The Broad Institute Genomics Platform"/>
            <consortium name="The Broad Institute Genome Sequencing Center for Infectious Disease"/>
            <person name="Wu L."/>
            <person name="Ma J."/>
        </authorList>
    </citation>
    <scope>NUCLEOTIDE SEQUENCE [LARGE SCALE GENOMIC DNA]</scope>
    <source>
        <strain evidence="6">CCUG 54522</strain>
    </source>
</reference>
<name>A0ABW1LJU9_9ACTN</name>
<evidence type="ECO:0000259" key="4">
    <source>
        <dbReference type="SMART" id="SM00702"/>
    </source>
</evidence>
<dbReference type="RefSeq" id="WP_379153942.1">
    <property type="nucleotide sequence ID" value="NZ_JBHSRJ010000004.1"/>
</dbReference>
<dbReference type="PANTHER" id="PTHR12117">
    <property type="entry name" value="HISTONE ACETYLTRANSFERASE COMPLEX"/>
    <property type="match status" value="1"/>
</dbReference>
<evidence type="ECO:0000313" key="5">
    <source>
        <dbReference type="EMBL" id="MFC6043680.1"/>
    </source>
</evidence>
<evidence type="ECO:0000256" key="1">
    <source>
        <dbReference type="ARBA" id="ARBA00001961"/>
    </source>
</evidence>
<feature type="domain" description="Prolyl 4-hydroxylase alpha subunit" evidence="4">
    <location>
        <begin position="29"/>
        <end position="217"/>
    </location>
</feature>
<dbReference type="InterPro" id="IPR044862">
    <property type="entry name" value="Pro_4_hyd_alph_FE2OG_OXY"/>
</dbReference>
<organism evidence="5 6">
    <name type="scientific">Nocardioides hankookensis</name>
    <dbReference type="NCBI Taxonomy" id="443157"/>
    <lineage>
        <taxon>Bacteria</taxon>
        <taxon>Bacillati</taxon>
        <taxon>Actinomycetota</taxon>
        <taxon>Actinomycetes</taxon>
        <taxon>Propionibacteriales</taxon>
        <taxon>Nocardioidaceae</taxon>
        <taxon>Nocardioides</taxon>
    </lineage>
</organism>
<comment type="caution">
    <text evidence="5">The sequence shown here is derived from an EMBL/GenBank/DDBJ whole genome shotgun (WGS) entry which is preliminary data.</text>
</comment>
<evidence type="ECO:0000256" key="2">
    <source>
        <dbReference type="ARBA" id="ARBA00022964"/>
    </source>
</evidence>